<dbReference type="Pfam" id="PF14376">
    <property type="entry name" value="Haem_bd"/>
    <property type="match status" value="1"/>
</dbReference>
<dbReference type="GO" id="GO:0030313">
    <property type="term" value="C:cell envelope"/>
    <property type="evidence" value="ECO:0007669"/>
    <property type="project" value="UniProtKB-SubCell"/>
</dbReference>
<evidence type="ECO:0000256" key="1">
    <source>
        <dbReference type="ARBA" id="ARBA00004196"/>
    </source>
</evidence>
<dbReference type="SUPFAM" id="SSF46626">
    <property type="entry name" value="Cytochrome c"/>
    <property type="match status" value="3"/>
</dbReference>
<dbReference type="PANTHER" id="PTHR30600">
    <property type="entry name" value="CYTOCHROME C PEROXIDASE-RELATED"/>
    <property type="match status" value="1"/>
</dbReference>
<keyword evidence="3 6" id="KW-0479">Metal-binding</keyword>
<keyword evidence="9" id="KW-1185">Reference proteome</keyword>
<evidence type="ECO:0000256" key="4">
    <source>
        <dbReference type="ARBA" id="ARBA00023002"/>
    </source>
</evidence>
<evidence type="ECO:0000313" key="8">
    <source>
        <dbReference type="EMBL" id="TDQ56493.1"/>
    </source>
</evidence>
<keyword evidence="4" id="KW-0560">Oxidoreductase</keyword>
<dbReference type="OrthoDB" id="9805202at2"/>
<evidence type="ECO:0000313" key="9">
    <source>
        <dbReference type="Proteomes" id="UP000295657"/>
    </source>
</evidence>
<evidence type="ECO:0000256" key="2">
    <source>
        <dbReference type="ARBA" id="ARBA00022617"/>
    </source>
</evidence>
<proteinExistence type="predicted"/>
<evidence type="ECO:0000256" key="6">
    <source>
        <dbReference type="PROSITE-ProRule" id="PRU00433"/>
    </source>
</evidence>
<comment type="caution">
    <text evidence="8">The sequence shown here is derived from an EMBL/GenBank/DDBJ whole genome shotgun (WGS) entry which is preliminary data.</text>
</comment>
<dbReference type="InterPro" id="IPR009056">
    <property type="entry name" value="Cyt_c-like_dom"/>
</dbReference>
<dbReference type="RefSeq" id="WP_133545769.1">
    <property type="nucleotide sequence ID" value="NZ_SNYQ01000010.1"/>
</dbReference>
<dbReference type="GO" id="GO:0009055">
    <property type="term" value="F:electron transfer activity"/>
    <property type="evidence" value="ECO:0007669"/>
    <property type="project" value="InterPro"/>
</dbReference>
<comment type="subcellular location">
    <subcellularLocation>
        <location evidence="1">Cell envelope</location>
    </subcellularLocation>
</comment>
<keyword evidence="2 6" id="KW-0349">Heme</keyword>
<name>A0A4R6V9Z0_9PAST</name>
<dbReference type="GO" id="GO:0004130">
    <property type="term" value="F:cytochrome-c peroxidase activity"/>
    <property type="evidence" value="ECO:0007669"/>
    <property type="project" value="TreeGrafter"/>
</dbReference>
<sequence length="464" mass="51437">MKKLVLLGTAVAVAGYLGTVAYLNQFDKRQAETLLSASSLQDPQQRAVAQILYKNGCQYCHTPSAELPAYKHVPGISGQMRQDIAEGNRVFRLDRLFEGMQDPDKLSEADLAKLERVLLNDEMPISSFLHLHWGSRPDEEEKAILFDWIHAQRAAHFLPKLVEGADAARFVQPIPDKLPTDPAQVALGEKLYHDTRLSKDGTVSCHSCHQLDKGGADGLATSTGIYGQKGGINAPTVFNAAFNKLQFWDGRAKDLADQASGPPLNPVEMGSDSWEQILAKFLADEEFKAEFLSVYPEISQQTLTHAIAEFEKTLITPNSPFDRYLKGDKTALNDSQIRGYQLFQQHKCDTCHTGTALGGQSFEYMGLYGDYFAARGTPLTEADEGRYAKTKDPSDMHKFKVPTLRNVALTAPYMHDARTDKLDEAVRIMLQFQSGSKVVESEVQDITNFLHSLTGELHGKSLAK</sequence>
<dbReference type="EMBL" id="SNYQ01000010">
    <property type="protein sequence ID" value="TDQ56493.1"/>
    <property type="molecule type" value="Genomic_DNA"/>
</dbReference>
<evidence type="ECO:0000259" key="7">
    <source>
        <dbReference type="PROSITE" id="PS51007"/>
    </source>
</evidence>
<dbReference type="PANTHER" id="PTHR30600:SF7">
    <property type="entry name" value="CYTOCHROME C PEROXIDASE-RELATED"/>
    <property type="match status" value="1"/>
</dbReference>
<dbReference type="GO" id="GO:0020037">
    <property type="term" value="F:heme binding"/>
    <property type="evidence" value="ECO:0007669"/>
    <property type="project" value="InterPro"/>
</dbReference>
<dbReference type="GO" id="GO:0046872">
    <property type="term" value="F:metal ion binding"/>
    <property type="evidence" value="ECO:0007669"/>
    <property type="project" value="UniProtKB-KW"/>
</dbReference>
<dbReference type="InterPro" id="IPR004852">
    <property type="entry name" value="Di-haem_cyt_c_peroxidsae"/>
</dbReference>
<dbReference type="InterPro" id="IPR051395">
    <property type="entry name" value="Cytochrome_c_Peroxidase/MauG"/>
</dbReference>
<dbReference type="Proteomes" id="UP000295657">
    <property type="component" value="Unassembled WGS sequence"/>
</dbReference>
<dbReference type="AlphaFoldDB" id="A0A4R6V9Z0"/>
<keyword evidence="5 6" id="KW-0408">Iron</keyword>
<accession>A0A4R6V9Z0</accession>
<dbReference type="Gene3D" id="1.10.760.10">
    <property type="entry name" value="Cytochrome c-like domain"/>
    <property type="match status" value="2"/>
</dbReference>
<evidence type="ECO:0000256" key="3">
    <source>
        <dbReference type="ARBA" id="ARBA00022723"/>
    </source>
</evidence>
<dbReference type="InterPro" id="IPR025992">
    <property type="entry name" value="Haem-bd"/>
</dbReference>
<keyword evidence="8" id="KW-0575">Peroxidase</keyword>
<dbReference type="Pfam" id="PF03150">
    <property type="entry name" value="CCP_MauG"/>
    <property type="match status" value="1"/>
</dbReference>
<gene>
    <name evidence="8" type="ORF">EDC45_1898</name>
</gene>
<evidence type="ECO:0000256" key="5">
    <source>
        <dbReference type="ARBA" id="ARBA00023004"/>
    </source>
</evidence>
<dbReference type="PROSITE" id="PS51007">
    <property type="entry name" value="CYTC"/>
    <property type="match status" value="2"/>
</dbReference>
<dbReference type="InterPro" id="IPR036909">
    <property type="entry name" value="Cyt_c-like_dom_sf"/>
</dbReference>
<feature type="domain" description="Cytochrome c" evidence="7">
    <location>
        <begin position="183"/>
        <end position="302"/>
    </location>
</feature>
<feature type="domain" description="Cytochrome c" evidence="7">
    <location>
        <begin position="334"/>
        <end position="454"/>
    </location>
</feature>
<organism evidence="8 9">
    <name type="scientific">Mesocricetibacter intestinalis</name>
    <dbReference type="NCBI Taxonomy" id="1521930"/>
    <lineage>
        <taxon>Bacteria</taxon>
        <taxon>Pseudomonadati</taxon>
        <taxon>Pseudomonadota</taxon>
        <taxon>Gammaproteobacteria</taxon>
        <taxon>Pasteurellales</taxon>
        <taxon>Pasteurellaceae</taxon>
        <taxon>Mesocricetibacter</taxon>
    </lineage>
</organism>
<dbReference type="SMART" id="SM01235">
    <property type="entry name" value="Haem_bd"/>
    <property type="match status" value="1"/>
</dbReference>
<reference evidence="8 9" key="1">
    <citation type="submission" date="2019-03" db="EMBL/GenBank/DDBJ databases">
        <title>Genomic Encyclopedia of Type Strains, Phase IV (KMG-IV): sequencing the most valuable type-strain genomes for metagenomic binning, comparative biology and taxonomic classification.</title>
        <authorList>
            <person name="Goeker M."/>
        </authorList>
    </citation>
    <scope>NUCLEOTIDE SEQUENCE [LARGE SCALE GENOMIC DNA]</scope>
    <source>
        <strain evidence="8 9">DSM 28403</strain>
    </source>
</reference>
<protein>
    <submittedName>
        <fullName evidence="8">Cytochrome c peroxidase</fullName>
    </submittedName>
</protein>